<organism evidence="1 2">
    <name type="scientific">Bactrocera dorsalis</name>
    <name type="common">Oriental fruit fly</name>
    <name type="synonym">Dacus dorsalis</name>
    <dbReference type="NCBI Taxonomy" id="27457"/>
    <lineage>
        <taxon>Eukaryota</taxon>
        <taxon>Metazoa</taxon>
        <taxon>Ecdysozoa</taxon>
        <taxon>Arthropoda</taxon>
        <taxon>Hexapoda</taxon>
        <taxon>Insecta</taxon>
        <taxon>Pterygota</taxon>
        <taxon>Neoptera</taxon>
        <taxon>Endopterygota</taxon>
        <taxon>Diptera</taxon>
        <taxon>Brachycera</taxon>
        <taxon>Muscomorpha</taxon>
        <taxon>Tephritoidea</taxon>
        <taxon>Tephritidae</taxon>
        <taxon>Bactrocera</taxon>
        <taxon>Bactrocera</taxon>
    </lineage>
</organism>
<proteinExistence type="predicted"/>
<dbReference type="InParanoid" id="A0A6I9V0D3"/>
<dbReference type="OMA" id="AYKYNNM"/>
<dbReference type="OrthoDB" id="7882826at2759"/>
<dbReference type="AlphaFoldDB" id="A0A6I9V0D3"/>
<gene>
    <name evidence="2" type="primary">LOC105225133</name>
</gene>
<name>A0A6I9V0D3_BACDO</name>
<dbReference type="KEGG" id="bdr:105225133"/>
<reference evidence="1" key="1">
    <citation type="submission" date="2025-05" db="UniProtKB">
        <authorList>
            <consortium name="RefSeq"/>
        </authorList>
    </citation>
    <scope>NUCLEOTIDE SEQUENCE [LARGE SCALE GENOMIC DNA]</scope>
</reference>
<dbReference type="Proteomes" id="UP001652620">
    <property type="component" value="Chromosome 1"/>
</dbReference>
<dbReference type="GeneID" id="105225133"/>
<evidence type="ECO:0000313" key="2">
    <source>
        <dbReference type="RefSeq" id="XP_011201774.2"/>
    </source>
</evidence>
<accession>A0A6I9V0D3</accession>
<evidence type="ECO:0000313" key="1">
    <source>
        <dbReference type="Proteomes" id="UP001652620"/>
    </source>
</evidence>
<protein>
    <submittedName>
        <fullName evidence="2">Uncharacterized protein LOC105225133</fullName>
    </submittedName>
</protein>
<reference evidence="2" key="2">
    <citation type="submission" date="2025-08" db="UniProtKB">
        <authorList>
            <consortium name="RefSeq"/>
        </authorList>
    </citation>
    <scope>IDENTIFICATION</scope>
    <source>
        <tissue evidence="2">Adult</tissue>
    </source>
</reference>
<dbReference type="RefSeq" id="XP_011201774.2">
    <property type="nucleotide sequence ID" value="XM_011203472.4"/>
</dbReference>
<sequence length="49" mass="5369">MNNRADTKAKLLNNLSLSKHLSSKQGGSRTTNCGNRLEFALLTLLQNVP</sequence>
<keyword evidence="1" id="KW-1185">Reference proteome</keyword>